<dbReference type="Pfam" id="PF12937">
    <property type="entry name" value="F-box-like"/>
    <property type="match status" value="1"/>
</dbReference>
<evidence type="ECO:0000259" key="2">
    <source>
        <dbReference type="PROSITE" id="PS50181"/>
    </source>
</evidence>
<sequence length="154" mass="17819">MQHVSKRNNKPHANEEGVISLMSIRNGGPELNFTEMLPTEMSVKIFSDLDIRSLCRASVTCKRWKVIIEGSEKLWRSHCLGVLAVCPREVDWDRSDGHSWKVTLVRNYQKSCVKRRWLKGKYSNIRCVEDLPPNSMCSLDVETWGEILEAELER</sequence>
<protein>
    <recommendedName>
        <fullName evidence="2">F-box domain-containing protein</fullName>
    </recommendedName>
</protein>
<dbReference type="PROSITE" id="PS50181">
    <property type="entry name" value="FBOX"/>
    <property type="match status" value="1"/>
</dbReference>
<keyword evidence="4" id="KW-1185">Reference proteome</keyword>
<dbReference type="PANTHER" id="PTHR12874">
    <property type="entry name" value="F-BOX ONLY PROTEIN 48-RELATED"/>
    <property type="match status" value="1"/>
</dbReference>
<dbReference type="GO" id="GO:0005737">
    <property type="term" value="C:cytoplasm"/>
    <property type="evidence" value="ECO:0007669"/>
    <property type="project" value="TreeGrafter"/>
</dbReference>
<dbReference type="GO" id="GO:0019005">
    <property type="term" value="C:SCF ubiquitin ligase complex"/>
    <property type="evidence" value="ECO:0007669"/>
    <property type="project" value="UniProtKB-UniRule"/>
</dbReference>
<gene>
    <name evidence="3" type="ORF">Q7C36_022110</name>
</gene>
<dbReference type="AlphaFoldDB" id="A0AA88J3C8"/>
<dbReference type="Gene3D" id="1.20.1280.50">
    <property type="match status" value="1"/>
</dbReference>
<dbReference type="SMART" id="SM00256">
    <property type="entry name" value="FBOX"/>
    <property type="match status" value="1"/>
</dbReference>
<dbReference type="EMBL" id="JAVHJS010000024">
    <property type="protein sequence ID" value="KAK2818177.1"/>
    <property type="molecule type" value="Genomic_DNA"/>
</dbReference>
<accession>A0AA88J3C8</accession>
<feature type="domain" description="F-box" evidence="2">
    <location>
        <begin position="31"/>
        <end position="78"/>
    </location>
</feature>
<dbReference type="PANTHER" id="PTHR12874:SF9">
    <property type="entry name" value="F-BOX ONLY PROTEIN 48"/>
    <property type="match status" value="1"/>
</dbReference>
<dbReference type="Proteomes" id="UP001187315">
    <property type="component" value="Unassembled WGS sequence"/>
</dbReference>
<comment type="caution">
    <text evidence="3">The sequence shown here is derived from an EMBL/GenBank/DDBJ whole genome shotgun (WGS) entry which is preliminary data.</text>
</comment>
<dbReference type="InterPro" id="IPR001810">
    <property type="entry name" value="F-box_dom"/>
</dbReference>
<proteinExistence type="predicted"/>
<dbReference type="SUPFAM" id="SSF81383">
    <property type="entry name" value="F-box domain"/>
    <property type="match status" value="1"/>
</dbReference>
<evidence type="ECO:0000313" key="3">
    <source>
        <dbReference type="EMBL" id="KAK2818177.1"/>
    </source>
</evidence>
<comment type="pathway">
    <text evidence="1">Protein modification; protein ubiquitination.</text>
</comment>
<reference evidence="3" key="1">
    <citation type="submission" date="2023-08" db="EMBL/GenBank/DDBJ databases">
        <title>Pelteobagrus vachellii genome.</title>
        <authorList>
            <person name="Liu H."/>
        </authorList>
    </citation>
    <scope>NUCLEOTIDE SEQUENCE</scope>
    <source>
        <strain evidence="3">PRFRI_2022a</strain>
        <tissue evidence="3">Muscle</tissue>
    </source>
</reference>
<dbReference type="InterPro" id="IPR036047">
    <property type="entry name" value="F-box-like_dom_sf"/>
</dbReference>
<dbReference type="GO" id="GO:0031146">
    <property type="term" value="P:SCF-dependent proteasomal ubiquitin-dependent protein catabolic process"/>
    <property type="evidence" value="ECO:0007669"/>
    <property type="project" value="UniProtKB-UniRule"/>
</dbReference>
<organism evidence="3 4">
    <name type="scientific">Tachysurus vachellii</name>
    <name type="common">Darkbarbel catfish</name>
    <name type="synonym">Pelteobagrus vachellii</name>
    <dbReference type="NCBI Taxonomy" id="175792"/>
    <lineage>
        <taxon>Eukaryota</taxon>
        <taxon>Metazoa</taxon>
        <taxon>Chordata</taxon>
        <taxon>Craniata</taxon>
        <taxon>Vertebrata</taxon>
        <taxon>Euteleostomi</taxon>
        <taxon>Actinopterygii</taxon>
        <taxon>Neopterygii</taxon>
        <taxon>Teleostei</taxon>
        <taxon>Ostariophysi</taxon>
        <taxon>Siluriformes</taxon>
        <taxon>Bagridae</taxon>
        <taxon>Tachysurus</taxon>
    </lineage>
</organism>
<name>A0AA88J3C8_TACVA</name>
<keyword evidence="1" id="KW-0833">Ubl conjugation pathway</keyword>
<evidence type="ECO:0000256" key="1">
    <source>
        <dbReference type="RuleBase" id="RU369085"/>
    </source>
</evidence>
<evidence type="ECO:0000313" key="4">
    <source>
        <dbReference type="Proteomes" id="UP001187315"/>
    </source>
</evidence>
<dbReference type="GO" id="GO:0016567">
    <property type="term" value="P:protein ubiquitination"/>
    <property type="evidence" value="ECO:0007669"/>
    <property type="project" value="UniProtKB-UniRule"/>
</dbReference>